<dbReference type="PROSITE" id="PS51257">
    <property type="entry name" value="PROKAR_LIPOPROTEIN"/>
    <property type="match status" value="1"/>
</dbReference>
<feature type="region of interest" description="Disordered" evidence="9">
    <location>
        <begin position="2580"/>
        <end position="2640"/>
    </location>
</feature>
<keyword evidence="8" id="KW-0961">Cell wall biogenesis/degradation</keyword>
<feature type="transmembrane region" description="Helical" evidence="10">
    <location>
        <begin position="4301"/>
        <end position="4323"/>
    </location>
</feature>
<feature type="transmembrane region" description="Helical" evidence="10">
    <location>
        <begin position="1999"/>
        <end position="2026"/>
    </location>
</feature>
<feature type="transmembrane region" description="Helical" evidence="10">
    <location>
        <begin position="4062"/>
        <end position="4090"/>
    </location>
</feature>
<dbReference type="GO" id="GO:0005886">
    <property type="term" value="C:plasma membrane"/>
    <property type="evidence" value="ECO:0007669"/>
    <property type="project" value="TreeGrafter"/>
</dbReference>
<dbReference type="GO" id="GO:0004553">
    <property type="term" value="F:hydrolase activity, hydrolyzing O-glycosyl compounds"/>
    <property type="evidence" value="ECO:0007669"/>
    <property type="project" value="InterPro"/>
</dbReference>
<feature type="signal peptide" evidence="11">
    <location>
        <begin position="1"/>
        <end position="20"/>
    </location>
</feature>
<dbReference type="GO" id="GO:0000148">
    <property type="term" value="C:1,3-beta-D-glucan synthase complex"/>
    <property type="evidence" value="ECO:0007669"/>
    <property type="project" value="InterPro"/>
</dbReference>
<dbReference type="Pfam" id="PF03935">
    <property type="entry name" value="SKN1_KRE6_Sbg1"/>
    <property type="match status" value="1"/>
</dbReference>
<evidence type="ECO:0000256" key="2">
    <source>
        <dbReference type="ARBA" id="ARBA00010962"/>
    </source>
</evidence>
<evidence type="ECO:0000256" key="3">
    <source>
        <dbReference type="ARBA" id="ARBA00022692"/>
    </source>
</evidence>
<evidence type="ECO:0000259" key="12">
    <source>
        <dbReference type="PROSITE" id="PS51762"/>
    </source>
</evidence>
<dbReference type="InterPro" id="IPR000757">
    <property type="entry name" value="Beta-glucanase-like"/>
</dbReference>
<keyword evidence="14" id="KW-1185">Reference proteome</keyword>
<keyword evidence="11" id="KW-0732">Signal</keyword>
<evidence type="ECO:0000256" key="11">
    <source>
        <dbReference type="SAM" id="SignalP"/>
    </source>
</evidence>
<gene>
    <name evidence="13" type="ORF">AB1Y20_013423</name>
</gene>
<evidence type="ECO:0000313" key="13">
    <source>
        <dbReference type="EMBL" id="KAL1498901.1"/>
    </source>
</evidence>
<evidence type="ECO:0000313" key="14">
    <source>
        <dbReference type="Proteomes" id="UP001515480"/>
    </source>
</evidence>
<evidence type="ECO:0000256" key="4">
    <source>
        <dbReference type="ARBA" id="ARBA00022968"/>
    </source>
</evidence>
<comment type="similarity">
    <text evidence="2">Belongs to the SKN1/KRE6 family.</text>
</comment>
<feature type="transmembrane region" description="Helical" evidence="10">
    <location>
        <begin position="4110"/>
        <end position="4129"/>
    </location>
</feature>
<evidence type="ECO:0000256" key="8">
    <source>
        <dbReference type="ARBA" id="ARBA00023316"/>
    </source>
</evidence>
<feature type="transmembrane region" description="Helical" evidence="10">
    <location>
        <begin position="3104"/>
        <end position="3123"/>
    </location>
</feature>
<evidence type="ECO:0000256" key="6">
    <source>
        <dbReference type="ARBA" id="ARBA00023136"/>
    </source>
</evidence>
<keyword evidence="5 10" id="KW-1133">Transmembrane helix</keyword>
<evidence type="ECO:0000256" key="1">
    <source>
        <dbReference type="ARBA" id="ARBA00004606"/>
    </source>
</evidence>
<feature type="compositionally biased region" description="Low complexity" evidence="9">
    <location>
        <begin position="2145"/>
        <end position="2155"/>
    </location>
</feature>
<feature type="transmembrane region" description="Helical" evidence="10">
    <location>
        <begin position="4483"/>
        <end position="4506"/>
    </location>
</feature>
<keyword evidence="3 10" id="KW-0812">Transmembrane</keyword>
<feature type="transmembrane region" description="Helical" evidence="10">
    <location>
        <begin position="1845"/>
        <end position="1866"/>
    </location>
</feature>
<keyword evidence="6 10" id="KW-0472">Membrane</keyword>
<feature type="transmembrane region" description="Helical" evidence="10">
    <location>
        <begin position="1819"/>
        <end position="1838"/>
    </location>
</feature>
<dbReference type="Pfam" id="PF26113">
    <property type="entry name" value="GH16_XgeA"/>
    <property type="match status" value="1"/>
</dbReference>
<reference evidence="13 14" key="1">
    <citation type="journal article" date="2024" name="Science">
        <title>Giant polyketide synthase enzymes in the biosynthesis of giant marine polyether toxins.</title>
        <authorList>
            <person name="Fallon T.R."/>
            <person name="Shende V.V."/>
            <person name="Wierzbicki I.H."/>
            <person name="Pendleton A.L."/>
            <person name="Watervoot N.F."/>
            <person name="Auber R.P."/>
            <person name="Gonzalez D.J."/>
            <person name="Wisecaver J.H."/>
            <person name="Moore B.S."/>
        </authorList>
    </citation>
    <scope>NUCLEOTIDE SEQUENCE [LARGE SCALE GENOMIC DNA]</scope>
    <source>
        <strain evidence="13 14">12B1</strain>
    </source>
</reference>
<name>A0AB34IHT7_PRYPA</name>
<dbReference type="Gene3D" id="2.60.120.200">
    <property type="match status" value="3"/>
</dbReference>
<evidence type="ECO:0000256" key="7">
    <source>
        <dbReference type="ARBA" id="ARBA00023180"/>
    </source>
</evidence>
<evidence type="ECO:0000256" key="10">
    <source>
        <dbReference type="SAM" id="Phobius"/>
    </source>
</evidence>
<feature type="compositionally biased region" description="Pro residues" evidence="9">
    <location>
        <begin position="464"/>
        <end position="489"/>
    </location>
</feature>
<dbReference type="PANTHER" id="PTHR12741:SF48">
    <property type="entry name" value="1,3-BETA-GLUCAN SYNTHASE COMPONENT FKS1-RELATED"/>
    <property type="match status" value="1"/>
</dbReference>
<feature type="transmembrane region" description="Helical" evidence="10">
    <location>
        <begin position="2920"/>
        <end position="2939"/>
    </location>
</feature>
<dbReference type="Proteomes" id="UP001515480">
    <property type="component" value="Unassembled WGS sequence"/>
</dbReference>
<protein>
    <recommendedName>
        <fullName evidence="12">GH16 domain-containing protein</fullName>
    </recommendedName>
</protein>
<dbReference type="InterPro" id="IPR013320">
    <property type="entry name" value="ConA-like_dom_sf"/>
</dbReference>
<accession>A0AB34IHT7</accession>
<dbReference type="InterPro" id="IPR005629">
    <property type="entry name" value="Skn1/Kre6/Sbg1"/>
</dbReference>
<evidence type="ECO:0000256" key="5">
    <source>
        <dbReference type="ARBA" id="ARBA00022989"/>
    </source>
</evidence>
<feature type="transmembrane region" description="Helical" evidence="10">
    <location>
        <begin position="4222"/>
        <end position="4244"/>
    </location>
</feature>
<dbReference type="SUPFAM" id="SSF49899">
    <property type="entry name" value="Concanavalin A-like lectins/glucanases"/>
    <property type="match status" value="2"/>
</dbReference>
<dbReference type="PROSITE" id="PS51762">
    <property type="entry name" value="GH16_2"/>
    <property type="match status" value="1"/>
</dbReference>
<feature type="region of interest" description="Disordered" evidence="9">
    <location>
        <begin position="2137"/>
        <end position="2206"/>
    </location>
</feature>
<feature type="transmembrane region" description="Helical" evidence="10">
    <location>
        <begin position="4366"/>
        <end position="4384"/>
    </location>
</feature>
<feature type="chain" id="PRO_5044230330" description="GH16 domain-containing protein" evidence="11">
    <location>
        <begin position="21"/>
        <end position="4589"/>
    </location>
</feature>
<feature type="transmembrane region" description="Helical" evidence="10">
    <location>
        <begin position="2991"/>
        <end position="3010"/>
    </location>
</feature>
<organism evidence="13 14">
    <name type="scientific">Prymnesium parvum</name>
    <name type="common">Toxic golden alga</name>
    <dbReference type="NCBI Taxonomy" id="97485"/>
    <lineage>
        <taxon>Eukaryota</taxon>
        <taxon>Haptista</taxon>
        <taxon>Haptophyta</taxon>
        <taxon>Prymnesiophyceae</taxon>
        <taxon>Prymnesiales</taxon>
        <taxon>Prymnesiaceae</taxon>
        <taxon>Prymnesium</taxon>
    </lineage>
</organism>
<dbReference type="GO" id="GO:0003843">
    <property type="term" value="F:1,3-beta-D-glucan synthase activity"/>
    <property type="evidence" value="ECO:0007669"/>
    <property type="project" value="InterPro"/>
</dbReference>
<feature type="transmembrane region" description="Helical" evidence="10">
    <location>
        <begin position="4396"/>
        <end position="4420"/>
    </location>
</feature>
<feature type="transmembrane region" description="Helical" evidence="10">
    <location>
        <begin position="4453"/>
        <end position="4476"/>
    </location>
</feature>
<feature type="compositionally biased region" description="Polar residues" evidence="9">
    <location>
        <begin position="2619"/>
        <end position="2635"/>
    </location>
</feature>
<dbReference type="GO" id="GO:0006075">
    <property type="term" value="P:(1-&gt;3)-beta-D-glucan biosynthetic process"/>
    <property type="evidence" value="ECO:0007669"/>
    <property type="project" value="InterPro"/>
</dbReference>
<feature type="transmembrane region" description="Helical" evidence="10">
    <location>
        <begin position="3258"/>
        <end position="3283"/>
    </location>
</feature>
<dbReference type="PANTHER" id="PTHR12741">
    <property type="entry name" value="LYST-INTERACTING PROTEIN LIP5 DOPAMINE RESPONSIVE PROTEIN DRG-1"/>
    <property type="match status" value="1"/>
</dbReference>
<dbReference type="InterPro" id="IPR003440">
    <property type="entry name" value="Glyco_trans_48_dom"/>
</dbReference>
<sequence>MRPPPFALLPLLALPAPLSALRATPFHLSAVACVAHWPLVIVAASPSTPPPRTPPPLSPPPGTPPPISPPPLAPPPLSPPPLSPVPESPPPIGPLPVAPPPVAPPPLPPHGKYVVTQLFDGSNSTAFFDAFEFMTEIDPSRAATWKGAYTDYVNFSEANASGLFTPPSSYKRSVNTTYFGVDRHSAWSYQEQTTPSSPRGRKSLRLLSREAFGDGLFVMDARHIPEGCGTWASWRFIKEDGTLGDREEIDVIELSNKIQTNQMTLHTKEDCNVETACDDTFTGTWANLCDCAGRYDEDPQTSACSSHAPQSYECGIYQTEGERGSFAEKLNRKHGGIYAMERSKDYVKAWFWPRGSEPSDLRSAIGSPGGELAESAPSEWGMPFGVFQLGSLCPSATFLSQPLRMSIATAFCGDFGVWDPTTMQESCRKLTGYHQCPWFVAESPSDFESAFWEIASISVFTRYPDPPPPPPPPPPPSQPPSPPAPPYSPLPSAAGSECNSSTWANMYGTGWVDASSTGAACTTVSERDNAQHVLVFSDEFETDGRNFADGQDTRWTALQTKATGNVQINFYNETLATTRGGNLELLFSNEPKTFPTDPGKTSTAPIQSAMLQTWNKFCFNRGIVEMRAQLPGKWNKAGLWPGFWMMGNLGRAVYGYSTVGVWPFNFDDNAAVNRSDPEDCKANQCDALRIPWQETSPGYGMHARQARGSPEIDIVEAMPGDTDVYYDFEYACKHNCSTPDARTMTALRYRLPIVSTSLQNGPGLPVGADQRPKEGCAPVLYNNSVDKLTPWGVTMQWYRELDIFHYGKEVSNDYTIVPNYAFWGDIFTGMEWEGPPFLKQPASLQTDALSANTQLGATHWEDFHTYRLEWRTGDNGFMRWSLDGKLQFTLEASILRERPLSFDGKPGGVLRKRVLPLEPMYIIVNVDSSPRWGWGNQTEIKCMMCDQSSCEEKRDPEHQFYDDMCEMLPTAKYLVDYIRVWQLPGHVNVGCDRPERPTRRWIAGHANNFKLLPPTQNETLKKVPTGGGECISDETCNSPFGHCKQGHCVCSAPNVTGGLLWSGPFCRSQAGYGAMDRTLSPTLLSALSDSSPMLVNGPEAATCYTYELGAVDDLCKPPETYDTSRLNTLTELLCNASIEGASTSAAMRSAAQACQGGSGAIDTSLWEEDCAALKNNSVDWTAWSACVDALSNCTSFSRAATMLRMHRAGLGGTVCANTYYSDSVGTNHLIMSEVRLNNNSDAFKGLDPTMRGVLYAPFKPGVNPLLGDDLYADNNQMYFVRDMRVLHKMGATTALLEPFSIAELHGIHQALYNASNFIVDDRDALDNVGRLVADRESAWDPIQLIPGFTISGTDIALESTVELATETQTTLRSSNQILKLNYICDRTKEFVSNALTPDQNTSTTPNGVGYGAGERLSKENTRAFYLDLSANDGDKWSSPYSLDLLLDFDATDWNLFRISERMAECAQAAVVTKTAPRPILVSLLDTISENGENVVGPGEYIEKYSAYKEMPSQMQTVVGEAGYWTPPAINGFVIKVARSRGCDASELARSVTASSREFQRTFGSSLELWFSIGVDAYDSTRHGEYAPVEKSGLDPQSSCMVALMKSISQACVDTDKCGIVIQEYADSHWRASTAPRGQQDSCSTGSGSADRMAASVSKHLACGKSLTCPDDKKDCFTPEMTNTSLQLCVFPDVKDRLCRLPDYLTCDSGINEGKLYDSTGTILSACSEPGLPVDSEHNVAWDGLMRSIPYETTMCSNDFAIPNATLQPRRTFYTLMNLWNPPQLASLSTMPIDFPVSRMRLEMVEHKLESIWQNIVHEIGVFTCWVLVAIALLSLFRASFAGSKMVGRVATLFALVIIALLNHFAFEIEMSLPYLVGQSINDIIVFLGFLVIWCPLNGGGSGHWWWALFGLCGAALTVYDAIPMSSLQRHGSPLLVRIWSLIQSEILGRDFSTSAYVPPGDVCDSASCCVSNSQIINFPWGPRVTVPTLWEPVISWRELLLIIVLPGIAVLSTTFMGSVLMQVLYLTLPRSCFRDAADCLRTCCSKDLGTVAEGVLSPEDQKSGLASFAHMHRKGNKRLSLPMVESAVRSAAKRLQQHFGSHFQQAAYDTCIEQVLRLIDSRARRMHGYSFSEDNMLPEEEDFSDSASERSSLLSTPRPKSPRGLFSVPSCDAIASSPSKAGRNDPGPKEYIPLDDSKGLLSPRRGGGSESLNEFISRLHAANKVFQPPKYILERAVFALWKQLLASLLEWLPVVDFQLCGSKLPTKSSPHGAGLSVFQPVQKLLRENTEMIRESMRMMASDRDISGEKFLQEDIWEVLLLHLLVGSDNFYRAMPEAVNLLFCAHYGHYCRYSIHYSPSPTSGITPQEVQPIPASEGGIQLLTLGHSSHSSIDLLEFDKFGRNRRKVLSLNKLAGESMNLYHLYNKNMNDEPSLRDLHNFRSGLYELHKHAGGKMGNRIPDLMREKFMNFDDLSELCTQRNATSLFQGLDQLVFQLLSETEKMVIWGKGAFEALVLPGSRIRVSIQLLQQVNSLWSRVEALSNHVEEETVQGVQSSEWDNPLRGTMRGFNLASRTISVASRARDTDRRSRVDTRDDRRTAPSEIRDPRPHQSKYDDHANSGSVLSKLGTRSSLSKPTGFLSGLSRSVKSAKVALGMSAKIKDAEDWTLQPHDPNGALERETRDVKSLVGAHHSMPADSSDLMKRLQPELEEYEPISLRQELGIMLHNCIDGLIKDMQNVKLLPLILSAVVENEGRSKSAQADAILGKVLPLIERITKEREVPPAQPLPLEPTKQESKAKEVRFGEQSKAVEKVFVVLEEMDQLEKDLHCYNSAVKIGAERAGDAGTAKNLDLATIGNLAKIHSETRALLTKNLGESVALCLDTVLENQERFTWGNDSHKTYQESPGYIVLLTELWMVWRFMLLFYAMVVVYTSGGYLPFSFRQLMSGMVAGTFLFDIGQQIDDVAADLARACDGFFDVAEEYQAPRLLADFLLLGVLHMVLEVIADFMWFMRSFSIDSTREHRYWALSRRVRLAWDRRYSTFWSSDALQTAGSATLCGVLFRELGWLLGFPLISCAFLIECVARATFIAALSFRSLRLQDQVPWSRLLSPFVRIAVLFLVVSLYSSNQIHGFFFLMITYAWYAVFRSTTEGIFAHIGPNDVLCNRITAKSIFGWYYEWREPKWKRFMPRDRRGLRGAAFSALFWFFVLSVKFLVDYAGMSHLTPSVHTMWMVLHQITPDSFTAIIHALSLLLALVHRVTFAIIFFFGNLQIFFAGGMAVAGGLSTARSKGKVGSMWDRYEGVRKLDMKASAKGFVATLPSLISFKFEDTGALAVQGKDQAELDVLHQVWNEGLLHDMVESHHIDRATEAKLKMTLSDGRHTFPDLQAIMPNISLEARRRIHAFLSYAKRTVNVPKGAVPSCMPSLAVVVPVYGETVIRSWHQMMDESSTGLSNFTYMVENRLDEFYCLLKHLSPQEAKILRPLLNVTEASGQLVTHGSAKTLRDALWFSDYLLIFLKTSATTNRSGPSSQTEMMRISSLILKCGSTKNGEAGPAAPPGFDDSVLAELPTRFELIQQAAIFGVPRIDEFVAALYDGTVGKEETNGDEPRGGILARMWSKARDQLMKLEPNLKQPDCDNILLALGISHNASWSETPLCREIRRTALEASLKLKLRLWFSNREQSVWRTLQGLMKGKVALNILQKLLGDAVFKAAQREQIRGVKPPSQVPPDVFKVVAALQVYGGWVKKQADLLKTCEGIVAKWDGYPGAFYNQLRKNMQVGEGLLAMHDQCASVALMLSRFDGIQITYMKAVGKAGCSSVLCEGGSLRDSSLTGNVVVDPLGDPVLLREMREIALPGNPIMDQLAEGKPINQANALLHCTSEIVMVNDCNQGADLEQWFFLPQLLNEFHTDGNGRHHPDKRVRIVGFRENIFTENEGIVGRSGALNEFTFGTIIQRELHVTLGARLHYGHPDCFDFCFVIAQGGMSKMSKTINVSEDIFGGMNVVARGGKIDYVDYMHIDKGRDVQYDAALGFEGKIAGGTSVHTLSRDYHRLMASPLAFFHKLSLYVGAFGYFFSNTLLVTAIILLCYLHALVSLLPEGEQFLVYSYTDAFIPLLNIGCVYLFALIVQLFSERGIKRALLSVYSILNAIPLSLCKMKTHHYYVHRGLALGLAKYVATGRDLPTKRVNFVNTFTRYSISHLSPAIDLGAMLLIMWRYSAMGGEFYFQSTISLWVATIAWLFGPAIYNPFAFTYKDIFSDLQGFSLWMRSEAFDDWFYGQQASASTGDLSHNNWFSWLNAEPTLAKTCMSLFNLVLYFTICGAIGLRLEIMTGNEPSHMISVHGEEWQNVLVVCLCILLFFAARTKFDVMASVVSFILIVILVLLVYRVGPVAAFSQVLLFVYVAGKALLAFLQLCLVIWQLAAPISSVMIDTQCESIDASPSSRSMLMLPRQIPFLTWGPVLAIAKLHAWLIALVYFACAIAFSVICAIPLSILSLFLFVYVVQTTLYSSLYQSELNSSLLVMLSLLVISTSAAFVSLNGLQTSGPRGRYRAAFSQFQYVLVTLNLGSLHNWLLMNRAVAHHMAERAAVKV</sequence>
<comment type="subcellular location">
    <subcellularLocation>
        <location evidence="1">Membrane</location>
        <topology evidence="1">Single-pass type II membrane protein</topology>
    </subcellularLocation>
</comment>
<feature type="transmembrane region" description="Helical" evidence="10">
    <location>
        <begin position="3194"/>
        <end position="3214"/>
    </location>
</feature>
<dbReference type="Pfam" id="PF02364">
    <property type="entry name" value="Glucan_synthase"/>
    <property type="match status" value="1"/>
</dbReference>
<keyword evidence="4" id="KW-0735">Signal-anchor</keyword>
<feature type="region of interest" description="Disordered" evidence="9">
    <location>
        <begin position="463"/>
        <end position="494"/>
    </location>
</feature>
<comment type="caution">
    <text evidence="13">The sequence shown here is derived from an EMBL/GenBank/DDBJ whole genome shotgun (WGS) entry which is preliminary data.</text>
</comment>
<feature type="transmembrane region" description="Helical" evidence="10">
    <location>
        <begin position="3067"/>
        <end position="3092"/>
    </location>
</feature>
<dbReference type="EMBL" id="JBGBPQ010000026">
    <property type="protein sequence ID" value="KAL1498901.1"/>
    <property type="molecule type" value="Genomic_DNA"/>
</dbReference>
<feature type="compositionally biased region" description="Basic and acidic residues" evidence="9">
    <location>
        <begin position="2581"/>
        <end position="2618"/>
    </location>
</feature>
<feature type="transmembrane region" description="Helical" evidence="10">
    <location>
        <begin position="4344"/>
        <end position="4360"/>
    </location>
</feature>
<feature type="domain" description="GH16" evidence="12">
    <location>
        <begin position="461"/>
        <end position="986"/>
    </location>
</feature>
<proteinExistence type="inferred from homology"/>
<evidence type="ECO:0000256" key="9">
    <source>
        <dbReference type="SAM" id="MobiDB-lite"/>
    </source>
</evidence>
<feature type="transmembrane region" description="Helical" evidence="10">
    <location>
        <begin position="3129"/>
        <end position="3145"/>
    </location>
</feature>
<keyword evidence="7" id="KW-0325">Glycoprotein</keyword>
<feature type="region of interest" description="Disordered" evidence="9">
    <location>
        <begin position="48"/>
        <end position="103"/>
    </location>
</feature>
<feature type="transmembrane region" description="Helical" evidence="10">
    <location>
        <begin position="4518"/>
        <end position="4539"/>
    </location>
</feature>